<evidence type="ECO:0000256" key="9">
    <source>
        <dbReference type="ARBA" id="ARBA00022840"/>
    </source>
</evidence>
<dbReference type="InterPro" id="IPR036135">
    <property type="entry name" value="MoeA_linker/N_sf"/>
</dbReference>
<keyword evidence="12" id="KW-0511">Multifunctional enzyme</keyword>
<dbReference type="SUPFAM" id="SSF63867">
    <property type="entry name" value="MoeA C-terminal domain-like"/>
    <property type="match status" value="1"/>
</dbReference>
<dbReference type="InterPro" id="IPR038987">
    <property type="entry name" value="MoeA-like"/>
</dbReference>
<dbReference type="Gene3D" id="3.40.980.10">
    <property type="entry name" value="MoaB/Mog-like domain"/>
    <property type="match status" value="2"/>
</dbReference>
<dbReference type="SMART" id="SM00852">
    <property type="entry name" value="MoCF_biosynth"/>
    <property type="match status" value="2"/>
</dbReference>
<dbReference type="FunFam" id="3.40.980.10:FF:000002">
    <property type="entry name" value="Molybdopterin molybdenumtransferase"/>
    <property type="match status" value="1"/>
</dbReference>
<dbReference type="Gene3D" id="2.170.190.11">
    <property type="entry name" value="Molybdopterin biosynthesis moea protein, domain 3"/>
    <property type="match status" value="1"/>
</dbReference>
<dbReference type="PANTHER" id="PTHR10192">
    <property type="entry name" value="MOLYBDOPTERIN BIOSYNTHESIS PROTEIN"/>
    <property type="match status" value="1"/>
</dbReference>
<comment type="similarity">
    <text evidence="13">Belongs to the MoeA family.</text>
</comment>
<dbReference type="GO" id="GO:0005524">
    <property type="term" value="F:ATP binding"/>
    <property type="evidence" value="ECO:0007669"/>
    <property type="project" value="UniProtKB-UniRule"/>
</dbReference>
<dbReference type="OrthoDB" id="4349954at2759"/>
<comment type="pathway">
    <text evidence="2 13">Cofactor biosynthesis; molybdopterin biosynthesis.</text>
</comment>
<dbReference type="SUPFAM" id="SSF53218">
    <property type="entry name" value="Molybdenum cofactor biosynthesis proteins"/>
    <property type="match status" value="2"/>
</dbReference>
<feature type="region of interest" description="Disordered" evidence="14">
    <location>
        <begin position="180"/>
        <end position="218"/>
    </location>
</feature>
<comment type="cofactor">
    <cofactor evidence="1 13">
        <name>Mg(2+)</name>
        <dbReference type="ChEBI" id="CHEBI:18420"/>
    </cofactor>
</comment>
<dbReference type="SUPFAM" id="SSF63882">
    <property type="entry name" value="MoeA N-terminal region -like"/>
    <property type="match status" value="1"/>
</dbReference>
<dbReference type="GeneID" id="113211229"/>
<dbReference type="GO" id="GO:0098970">
    <property type="term" value="P:postsynaptic neurotransmitter receptor diffusion trapping"/>
    <property type="evidence" value="ECO:0007669"/>
    <property type="project" value="TreeGrafter"/>
</dbReference>
<dbReference type="FunFam" id="2.170.190.11:FF:000001">
    <property type="entry name" value="Molybdopterin molybdenumtransferase"/>
    <property type="match status" value="1"/>
</dbReference>
<dbReference type="UniPathway" id="UPA00344"/>
<dbReference type="RefSeq" id="XP_026285329.1">
    <property type="nucleotide sequence ID" value="XM_026429544.2"/>
</dbReference>
<name>A0A6J1SVM6_FRAOC</name>
<comment type="catalytic activity">
    <reaction evidence="13">
        <text>molybdopterin + ATP + H(+) = adenylyl-molybdopterin + diphosphate</text>
        <dbReference type="Rhea" id="RHEA:31331"/>
        <dbReference type="ChEBI" id="CHEBI:15378"/>
        <dbReference type="ChEBI" id="CHEBI:30616"/>
        <dbReference type="ChEBI" id="CHEBI:33019"/>
        <dbReference type="ChEBI" id="CHEBI:58698"/>
        <dbReference type="ChEBI" id="CHEBI:62727"/>
    </reaction>
</comment>
<dbReference type="Gene3D" id="3.90.105.10">
    <property type="entry name" value="Molybdopterin biosynthesis moea protein, domain 2"/>
    <property type="match status" value="1"/>
</dbReference>
<keyword evidence="7 13" id="KW-0479">Metal-binding</keyword>
<feature type="compositionally biased region" description="Polar residues" evidence="14">
    <location>
        <begin position="180"/>
        <end position="194"/>
    </location>
</feature>
<evidence type="ECO:0000313" key="16">
    <source>
        <dbReference type="Proteomes" id="UP000504606"/>
    </source>
</evidence>
<dbReference type="KEGG" id="foc:113211229"/>
<proteinExistence type="inferred from homology"/>
<dbReference type="InterPro" id="IPR005111">
    <property type="entry name" value="MoeA_C_domain_IV"/>
</dbReference>
<dbReference type="Pfam" id="PF00994">
    <property type="entry name" value="MoCF_biosynth"/>
    <property type="match status" value="2"/>
</dbReference>
<dbReference type="AlphaFoldDB" id="A0A6J1SVM6"/>
<evidence type="ECO:0000256" key="2">
    <source>
        <dbReference type="ARBA" id="ARBA00005046"/>
    </source>
</evidence>
<comment type="similarity">
    <text evidence="3">In the N-terminal section; belongs to the MoaB/Mog family.</text>
</comment>
<feature type="domain" description="MoaB/Mog" evidence="15">
    <location>
        <begin position="8"/>
        <end position="156"/>
    </location>
</feature>
<evidence type="ECO:0000256" key="3">
    <source>
        <dbReference type="ARBA" id="ARBA00007589"/>
    </source>
</evidence>
<evidence type="ECO:0000259" key="15">
    <source>
        <dbReference type="SMART" id="SM00852"/>
    </source>
</evidence>
<keyword evidence="8" id="KW-0547">Nucleotide-binding</keyword>
<evidence type="ECO:0000256" key="11">
    <source>
        <dbReference type="ARBA" id="ARBA00023150"/>
    </source>
</evidence>
<feature type="compositionally biased region" description="Basic residues" evidence="14">
    <location>
        <begin position="198"/>
        <end position="214"/>
    </location>
</feature>
<protein>
    <submittedName>
        <fullName evidence="17">Gephyrin</fullName>
    </submittedName>
</protein>
<keyword evidence="5 13" id="KW-0500">Molybdenum</keyword>
<evidence type="ECO:0000256" key="13">
    <source>
        <dbReference type="RuleBase" id="RU365090"/>
    </source>
</evidence>
<keyword evidence="10 13" id="KW-0460">Magnesium</keyword>
<sequence length="655" mass="69812">MSSTISFAVLTVSDRCSNGQAVDKSGPNLKLLVEDGSLIPNASVTEMACVPDEVADIQAKLLAWCNQGINVILTTGGTGFAPRDVTPEATRQIILKETPAISMAMMKYSLEVAFPHAMLSRSISGIRDRTLIINLPGSLKGAAECLSSISPCLTHAVALLSDNSLEVGATHKLIQSSEPQIKTVSKPNQHSQSGCGKHDHHHQHHHHHKHHRHLHENNHLESKVDAHKIAERSRHSPYPMMDVAVAQLKVLSAASLLGTEKLYFREALGQVLAQDVYAKDPLPPFPASIKDGYAVIAADGSGKRAVLGSSAAGQVPGGVPLQSNQCVRITTGAAVPPGADSVVQVEDTHLVHASADNTEELEINIMKIPKVGEDIRPVGSDIQEGQLVLASGSVLGPAELGLLATVGVTSVLVYRSPKVAVLSTGNELQDPKEGEPLKAGHIRDSNKTTLLALLQQHGFSAVDMGIAPDEPQALLDALQKSLAYADVVVTTGGVSMGERDLLKNILTTDLNATLHFGRINMKPGKPTTFATCDYSGKKRLVFGLPGNPVSATVTSHLFVLPALRKICGYSNPMPPTIKATITEELHLDPRPEYHRAVLKWVPGEAIPTVISTGNQLSSRLLSFLSSNCFIILPSSDQFCILPAGSLVDVVLLKML</sequence>
<comment type="function">
    <text evidence="13">Catalyzes two steps in the biosynthesis of the molybdenum cofactor. In the first step, molybdopterin is adenylated. Subsequently, molybdate is inserted into adenylated molybdopterin and AMP is released.</text>
</comment>
<organism evidence="16 17">
    <name type="scientific">Frankliniella occidentalis</name>
    <name type="common">Western flower thrips</name>
    <name type="synonym">Euthrips occidentalis</name>
    <dbReference type="NCBI Taxonomy" id="133901"/>
    <lineage>
        <taxon>Eukaryota</taxon>
        <taxon>Metazoa</taxon>
        <taxon>Ecdysozoa</taxon>
        <taxon>Arthropoda</taxon>
        <taxon>Hexapoda</taxon>
        <taxon>Insecta</taxon>
        <taxon>Pterygota</taxon>
        <taxon>Neoptera</taxon>
        <taxon>Paraneoptera</taxon>
        <taxon>Thysanoptera</taxon>
        <taxon>Terebrantia</taxon>
        <taxon>Thripoidea</taxon>
        <taxon>Thripidae</taxon>
        <taxon>Frankliniella</taxon>
    </lineage>
</organism>
<evidence type="ECO:0000256" key="4">
    <source>
        <dbReference type="ARBA" id="ARBA00008339"/>
    </source>
</evidence>
<dbReference type="PANTHER" id="PTHR10192:SF5">
    <property type="entry name" value="GEPHYRIN"/>
    <property type="match status" value="1"/>
</dbReference>
<evidence type="ECO:0000256" key="7">
    <source>
        <dbReference type="ARBA" id="ARBA00022723"/>
    </source>
</evidence>
<dbReference type="GO" id="GO:0006777">
    <property type="term" value="P:Mo-molybdopterin cofactor biosynthetic process"/>
    <property type="evidence" value="ECO:0007669"/>
    <property type="project" value="UniProtKB-UniRule"/>
</dbReference>
<dbReference type="InterPro" id="IPR001453">
    <property type="entry name" value="MoaB/Mog_dom"/>
</dbReference>
<dbReference type="GO" id="GO:0005829">
    <property type="term" value="C:cytosol"/>
    <property type="evidence" value="ECO:0007669"/>
    <property type="project" value="TreeGrafter"/>
</dbReference>
<dbReference type="NCBIfam" id="NF045515">
    <property type="entry name" value="Glp_gephyrin"/>
    <property type="match status" value="1"/>
</dbReference>
<dbReference type="Proteomes" id="UP000504606">
    <property type="component" value="Unplaced"/>
</dbReference>
<dbReference type="InterPro" id="IPR036688">
    <property type="entry name" value="MoeA_C_domain_IV_sf"/>
</dbReference>
<accession>A0A6J1SVM6</accession>
<gene>
    <name evidence="17" type="primary">LOC113211229</name>
</gene>
<evidence type="ECO:0000256" key="1">
    <source>
        <dbReference type="ARBA" id="ARBA00001946"/>
    </source>
</evidence>
<dbReference type="GO" id="GO:0099634">
    <property type="term" value="C:postsynaptic specialization membrane"/>
    <property type="evidence" value="ECO:0007669"/>
    <property type="project" value="GOC"/>
</dbReference>
<dbReference type="InterPro" id="IPR008284">
    <property type="entry name" value="MoCF_biosynth_CS"/>
</dbReference>
<dbReference type="GO" id="GO:0030425">
    <property type="term" value="C:dendrite"/>
    <property type="evidence" value="ECO:0007669"/>
    <property type="project" value="TreeGrafter"/>
</dbReference>
<keyword evidence="16" id="KW-1185">Reference proteome</keyword>
<dbReference type="InterPro" id="IPR005110">
    <property type="entry name" value="MoeA_linker/N"/>
</dbReference>
<evidence type="ECO:0000256" key="5">
    <source>
        <dbReference type="ARBA" id="ARBA00022505"/>
    </source>
</evidence>
<dbReference type="GO" id="GO:0007529">
    <property type="term" value="P:establishment of synaptic specificity at neuromuscular junction"/>
    <property type="evidence" value="ECO:0007669"/>
    <property type="project" value="TreeGrafter"/>
</dbReference>
<dbReference type="GO" id="GO:0072579">
    <property type="term" value="P:glycine receptor clustering"/>
    <property type="evidence" value="ECO:0007669"/>
    <property type="project" value="TreeGrafter"/>
</dbReference>
<dbReference type="InterPro" id="IPR036425">
    <property type="entry name" value="MoaB/Mog-like_dom_sf"/>
</dbReference>
<dbReference type="CTD" id="30973"/>
<evidence type="ECO:0000256" key="14">
    <source>
        <dbReference type="SAM" id="MobiDB-lite"/>
    </source>
</evidence>
<evidence type="ECO:0000313" key="17">
    <source>
        <dbReference type="RefSeq" id="XP_026285329.1"/>
    </source>
</evidence>
<dbReference type="CDD" id="cd00886">
    <property type="entry name" value="MogA_MoaB"/>
    <property type="match status" value="1"/>
</dbReference>
<dbReference type="CDD" id="cd00887">
    <property type="entry name" value="MoeA"/>
    <property type="match status" value="1"/>
</dbReference>
<dbReference type="PROSITE" id="PS01079">
    <property type="entry name" value="MOCF_BIOSYNTHESIS_2"/>
    <property type="match status" value="1"/>
</dbReference>
<dbReference type="FunFam" id="3.40.980.10:FF:000001">
    <property type="entry name" value="Molybdopterin molybdenumtransferase"/>
    <property type="match status" value="1"/>
</dbReference>
<dbReference type="Pfam" id="PF03454">
    <property type="entry name" value="MoeA_C"/>
    <property type="match status" value="1"/>
</dbReference>
<dbReference type="GO" id="GO:0097112">
    <property type="term" value="P:gamma-aminobutyric acid receptor clustering"/>
    <property type="evidence" value="ECO:0007669"/>
    <property type="project" value="TreeGrafter"/>
</dbReference>
<evidence type="ECO:0000256" key="12">
    <source>
        <dbReference type="ARBA" id="ARBA00023268"/>
    </source>
</evidence>
<feature type="domain" description="MoaB/Mog" evidence="15">
    <location>
        <begin position="420"/>
        <end position="565"/>
    </location>
</feature>
<evidence type="ECO:0000256" key="6">
    <source>
        <dbReference type="ARBA" id="ARBA00022679"/>
    </source>
</evidence>
<dbReference type="GO" id="GO:0061598">
    <property type="term" value="F:molybdopterin adenylyltransferase activity"/>
    <property type="evidence" value="ECO:0007669"/>
    <property type="project" value="UniProtKB-UniRule"/>
</dbReference>
<dbReference type="GO" id="GO:0061599">
    <property type="term" value="F:molybdopterin molybdotransferase activity"/>
    <property type="evidence" value="ECO:0007669"/>
    <property type="project" value="UniProtKB-UniRule"/>
</dbReference>
<dbReference type="GO" id="GO:0046872">
    <property type="term" value="F:metal ion binding"/>
    <property type="evidence" value="ECO:0007669"/>
    <property type="project" value="UniProtKB-UniRule"/>
</dbReference>
<dbReference type="Gene3D" id="2.40.340.10">
    <property type="entry name" value="MoeA, C-terminal, domain IV"/>
    <property type="match status" value="1"/>
</dbReference>
<dbReference type="Pfam" id="PF03453">
    <property type="entry name" value="MoeA_N"/>
    <property type="match status" value="1"/>
</dbReference>
<keyword evidence="9" id="KW-0067">ATP-binding</keyword>
<keyword evidence="11 13" id="KW-0501">Molybdenum cofactor biosynthesis</keyword>
<reference evidence="17" key="1">
    <citation type="submission" date="2025-08" db="UniProtKB">
        <authorList>
            <consortium name="RefSeq"/>
        </authorList>
    </citation>
    <scope>IDENTIFICATION</scope>
    <source>
        <tissue evidence="17">Whole organism</tissue>
    </source>
</reference>
<dbReference type="NCBIfam" id="TIGR00177">
    <property type="entry name" value="molyb_syn"/>
    <property type="match status" value="2"/>
</dbReference>
<evidence type="ECO:0000256" key="8">
    <source>
        <dbReference type="ARBA" id="ARBA00022741"/>
    </source>
</evidence>
<comment type="similarity">
    <text evidence="4">In the C-terminal section; belongs to the MoeA family.</text>
</comment>
<comment type="catalytic activity">
    <reaction evidence="13">
        <text>adenylyl-molybdopterin + molybdate = Mo-molybdopterin + AMP + H(+)</text>
        <dbReference type="Rhea" id="RHEA:35047"/>
        <dbReference type="ChEBI" id="CHEBI:15378"/>
        <dbReference type="ChEBI" id="CHEBI:36264"/>
        <dbReference type="ChEBI" id="CHEBI:62727"/>
        <dbReference type="ChEBI" id="CHEBI:71302"/>
        <dbReference type="ChEBI" id="CHEBI:456215"/>
    </reaction>
</comment>
<dbReference type="PROSITE" id="PS01078">
    <property type="entry name" value="MOCF_BIOSYNTHESIS_1"/>
    <property type="match status" value="1"/>
</dbReference>
<evidence type="ECO:0000256" key="10">
    <source>
        <dbReference type="ARBA" id="ARBA00022842"/>
    </source>
</evidence>
<keyword evidence="6 13" id="KW-0808">Transferase</keyword>